<dbReference type="FunCoup" id="E2APS2">
    <property type="interactions" value="84"/>
</dbReference>
<dbReference type="EMBL" id="GL441581">
    <property type="protein sequence ID" value="EFN64548.1"/>
    <property type="molecule type" value="Genomic_DNA"/>
</dbReference>
<dbReference type="OMA" id="LTHFDMV"/>
<dbReference type="GO" id="GO:0019005">
    <property type="term" value="C:SCF ubiquitin ligase complex"/>
    <property type="evidence" value="ECO:0007669"/>
    <property type="project" value="TreeGrafter"/>
</dbReference>
<sequence length="431" mass="50001">MTDTLHLDILPYEVLLTIFDYCDAFDLVRLSEVCKRFYEIVRSDAVWIKKSRGLLVTNQVSERFRKRCNPVLLSPRSMWLVSYNWQYGRYERKTLISNKVKAMPWLQMTNDTLWWSGSKLLYGVKRSSKYCKDKVNVDIKYNNCFYNNICGADICKFVLCGNFIISGHSNGDIQYWLDKSHKGYPSVVKILRCVHSCDIDGIDATSQNIISGSVDGMIKIQKNVDIEEDNFDKNEISIDFMDKIDRVQSLVIDPTGTQFAVGSSGTTIIPPLHLINIETLIRYTMFDEKRYPWKHGAGILDMVWDNPQTLLTCGYDTFVRKWDLRTEKCVSSWADPNDSALYCISSDYQYSIITGTQHACAAVLWDQRMCNFVQLYFINSQTFPLRSPIYSLRFDSSQLYCALDRHLVKLNFSGQSCQRNNYKQFLINYCN</sequence>
<accession>E2APS2</accession>
<dbReference type="InParanoid" id="E2APS2"/>
<dbReference type="SUPFAM" id="SSF81383">
    <property type="entry name" value="F-box domain"/>
    <property type="match status" value="1"/>
</dbReference>
<dbReference type="InterPro" id="IPR001810">
    <property type="entry name" value="F-box_dom"/>
</dbReference>
<name>E2APS2_CAMFO</name>
<dbReference type="PANTHER" id="PTHR14381:SF1">
    <property type="entry name" value="F-BOX_WD REPEAT-CONTAINING PROTEIN 4"/>
    <property type="match status" value="1"/>
</dbReference>
<organism evidence="3">
    <name type="scientific">Camponotus floridanus</name>
    <name type="common">Florida carpenter ant</name>
    <dbReference type="NCBI Taxonomy" id="104421"/>
    <lineage>
        <taxon>Eukaryota</taxon>
        <taxon>Metazoa</taxon>
        <taxon>Ecdysozoa</taxon>
        <taxon>Arthropoda</taxon>
        <taxon>Hexapoda</taxon>
        <taxon>Insecta</taxon>
        <taxon>Pterygota</taxon>
        <taxon>Neoptera</taxon>
        <taxon>Endopterygota</taxon>
        <taxon>Hymenoptera</taxon>
        <taxon>Apocrita</taxon>
        <taxon>Aculeata</taxon>
        <taxon>Formicoidea</taxon>
        <taxon>Formicidae</taxon>
        <taxon>Formicinae</taxon>
        <taxon>Camponotus</taxon>
    </lineage>
</organism>
<dbReference type="InterPro" id="IPR036047">
    <property type="entry name" value="F-box-like_dom_sf"/>
</dbReference>
<dbReference type="STRING" id="104421.E2APS2"/>
<dbReference type="Gene3D" id="1.20.1280.50">
    <property type="match status" value="1"/>
</dbReference>
<dbReference type="SMART" id="SM00256">
    <property type="entry name" value="FBOX"/>
    <property type="match status" value="1"/>
</dbReference>
<dbReference type="InterPro" id="IPR052301">
    <property type="entry name" value="SCF_F-box/WD-repeat"/>
</dbReference>
<dbReference type="FunFam" id="2.130.10.10:FF:002194">
    <property type="entry name" value="Uncharacterized protein"/>
    <property type="match status" value="1"/>
</dbReference>
<keyword evidence="3" id="KW-1185">Reference proteome</keyword>
<dbReference type="InterPro" id="IPR036322">
    <property type="entry name" value="WD40_repeat_dom_sf"/>
</dbReference>
<evidence type="ECO:0000313" key="3">
    <source>
        <dbReference type="Proteomes" id="UP000000311"/>
    </source>
</evidence>
<dbReference type="Pfam" id="PF12937">
    <property type="entry name" value="F-box-like"/>
    <property type="match status" value="1"/>
</dbReference>
<dbReference type="InterPro" id="IPR015943">
    <property type="entry name" value="WD40/YVTN_repeat-like_dom_sf"/>
</dbReference>
<dbReference type="PROSITE" id="PS50181">
    <property type="entry name" value="FBOX"/>
    <property type="match status" value="1"/>
</dbReference>
<dbReference type="Gene3D" id="2.130.10.10">
    <property type="entry name" value="YVTN repeat-like/Quinoprotein amine dehydrogenase"/>
    <property type="match status" value="1"/>
</dbReference>
<dbReference type="AlphaFoldDB" id="E2APS2"/>
<dbReference type="SUPFAM" id="SSF50978">
    <property type="entry name" value="WD40 repeat-like"/>
    <property type="match status" value="1"/>
</dbReference>
<dbReference type="GO" id="GO:0031146">
    <property type="term" value="P:SCF-dependent proteasomal ubiquitin-dependent protein catabolic process"/>
    <property type="evidence" value="ECO:0007669"/>
    <property type="project" value="TreeGrafter"/>
</dbReference>
<evidence type="ECO:0000313" key="2">
    <source>
        <dbReference type="EMBL" id="EFN64548.1"/>
    </source>
</evidence>
<protein>
    <submittedName>
        <fullName evidence="2">F-box/WD repeat-containing protein 4</fullName>
    </submittedName>
</protein>
<dbReference type="PANTHER" id="PTHR14381">
    <property type="entry name" value="DACTYLIN"/>
    <property type="match status" value="1"/>
</dbReference>
<dbReference type="KEGG" id="cfo:105254711"/>
<feature type="domain" description="F-box" evidence="1">
    <location>
        <begin position="4"/>
        <end position="50"/>
    </location>
</feature>
<reference evidence="2 3" key="1">
    <citation type="journal article" date="2010" name="Science">
        <title>Genomic comparison of the ants Camponotus floridanus and Harpegnathos saltator.</title>
        <authorList>
            <person name="Bonasio R."/>
            <person name="Zhang G."/>
            <person name="Ye C."/>
            <person name="Mutti N.S."/>
            <person name="Fang X."/>
            <person name="Qin N."/>
            <person name="Donahue G."/>
            <person name="Yang P."/>
            <person name="Li Q."/>
            <person name="Li C."/>
            <person name="Zhang P."/>
            <person name="Huang Z."/>
            <person name="Berger S.L."/>
            <person name="Reinberg D."/>
            <person name="Wang J."/>
            <person name="Liebig J."/>
        </authorList>
    </citation>
    <scope>NUCLEOTIDE SEQUENCE [LARGE SCALE GENOMIC DNA]</scope>
    <source>
        <strain evidence="3">C129</strain>
    </source>
</reference>
<dbReference type="OrthoDB" id="435188at2759"/>
<proteinExistence type="predicted"/>
<gene>
    <name evidence="2" type="ORF">EAG_14466</name>
</gene>
<evidence type="ECO:0000259" key="1">
    <source>
        <dbReference type="PROSITE" id="PS50181"/>
    </source>
</evidence>
<dbReference type="Proteomes" id="UP000000311">
    <property type="component" value="Unassembled WGS sequence"/>
</dbReference>